<name>A0A9P7ZCT8_9HYPO</name>
<feature type="domain" description="Tse2 ADP-ribosyltransferase toxin" evidence="1">
    <location>
        <begin position="6"/>
        <end position="82"/>
    </location>
</feature>
<comment type="caution">
    <text evidence="2">The sequence shown here is derived from an EMBL/GenBank/DDBJ whole genome shotgun (WGS) entry which is preliminary data.</text>
</comment>
<sequence length="93" mass="10710">FGATMFVVYEVPEGTALPDDLLLVHERLDHYSLQPAVSMNVTGECTCFQFPHDWTNIPASELNEKITRFLTANARVFTRKQWIEKYPKATESF</sequence>
<accession>A0A9P7ZCT8</accession>
<dbReference type="GeneID" id="70292671"/>
<protein>
    <recommendedName>
        <fullName evidence="1">Tse2 ADP-ribosyltransferase toxin domain-containing protein</fullName>
    </recommendedName>
</protein>
<evidence type="ECO:0000259" key="1">
    <source>
        <dbReference type="Pfam" id="PF18648"/>
    </source>
</evidence>
<evidence type="ECO:0000313" key="2">
    <source>
        <dbReference type="EMBL" id="KAG9249729.1"/>
    </source>
</evidence>
<organism evidence="2 3">
    <name type="scientific">Emericellopsis atlantica</name>
    <dbReference type="NCBI Taxonomy" id="2614577"/>
    <lineage>
        <taxon>Eukaryota</taxon>
        <taxon>Fungi</taxon>
        <taxon>Dikarya</taxon>
        <taxon>Ascomycota</taxon>
        <taxon>Pezizomycotina</taxon>
        <taxon>Sordariomycetes</taxon>
        <taxon>Hypocreomycetidae</taxon>
        <taxon>Hypocreales</taxon>
        <taxon>Bionectriaceae</taxon>
        <taxon>Emericellopsis</taxon>
    </lineage>
</organism>
<feature type="non-terminal residue" evidence="2">
    <location>
        <position position="1"/>
    </location>
</feature>
<dbReference type="EMBL" id="MU251293">
    <property type="protein sequence ID" value="KAG9249729.1"/>
    <property type="molecule type" value="Genomic_DNA"/>
</dbReference>
<dbReference type="AlphaFoldDB" id="A0A9P7ZCT8"/>
<dbReference type="OrthoDB" id="10266325at2759"/>
<dbReference type="Proteomes" id="UP000887229">
    <property type="component" value="Unassembled WGS sequence"/>
</dbReference>
<reference evidence="2" key="1">
    <citation type="journal article" date="2021" name="IMA Fungus">
        <title>Genomic characterization of three marine fungi, including Emericellopsis atlantica sp. nov. with signatures of a generalist lifestyle and marine biomass degradation.</title>
        <authorList>
            <person name="Hagestad O.C."/>
            <person name="Hou L."/>
            <person name="Andersen J.H."/>
            <person name="Hansen E.H."/>
            <person name="Altermark B."/>
            <person name="Li C."/>
            <person name="Kuhnert E."/>
            <person name="Cox R.J."/>
            <person name="Crous P.W."/>
            <person name="Spatafora J.W."/>
            <person name="Lail K."/>
            <person name="Amirebrahimi M."/>
            <person name="Lipzen A."/>
            <person name="Pangilinan J."/>
            <person name="Andreopoulos W."/>
            <person name="Hayes R.D."/>
            <person name="Ng V."/>
            <person name="Grigoriev I.V."/>
            <person name="Jackson S.A."/>
            <person name="Sutton T.D.S."/>
            <person name="Dobson A.D.W."/>
            <person name="Rama T."/>
        </authorList>
    </citation>
    <scope>NUCLEOTIDE SEQUENCE</scope>
    <source>
        <strain evidence="2">TS7</strain>
    </source>
</reference>
<dbReference type="InterPro" id="IPR041018">
    <property type="entry name" value="ADPRTs_Tse2"/>
</dbReference>
<dbReference type="RefSeq" id="XP_046113653.1">
    <property type="nucleotide sequence ID" value="XM_046261768.1"/>
</dbReference>
<gene>
    <name evidence="2" type="ORF">F5Z01DRAFT_631155</name>
</gene>
<evidence type="ECO:0000313" key="3">
    <source>
        <dbReference type="Proteomes" id="UP000887229"/>
    </source>
</evidence>
<keyword evidence="3" id="KW-1185">Reference proteome</keyword>
<proteinExistence type="predicted"/>
<dbReference type="Pfam" id="PF18648">
    <property type="entry name" value="ADPRTs_Tse2"/>
    <property type="match status" value="1"/>
</dbReference>